<keyword evidence="1" id="KW-1133">Transmembrane helix</keyword>
<keyword evidence="1" id="KW-0472">Membrane</keyword>
<evidence type="ECO:0000259" key="2">
    <source>
        <dbReference type="Pfam" id="PF02470"/>
    </source>
</evidence>
<sequence length="326" mass="35862">MEKTNAEKIKLGIFVIIGLSVFVAAVYFIGNKQNMFGNTVHLSSVFNNVNGLQLGNNVRYSGINVGTVRNIEMINDTVIKVDMVIQGDILKHIKKNAIATISSDGLVGSMLINIIPGSGEAPSVEPGDVIQSFSRTRTEDMLKTLNVTNENAAVLTSDLIKITHEITEGKGTIGTLLYDREMANDLKETMHYLKMTSQGTNESIANLNKLINSLNKKDNVVGVINDTAVANQIKNIVINLQKSSKKIDLVVDNLNTTIDNAKGGKGVINYLSNDPKLVRKVDSTMTNINEASIRLNQNLEALKHNIFFRGYFKKQEKQKASKKQVQ</sequence>
<dbReference type="RefSeq" id="WP_250591971.1">
    <property type="nucleotide sequence ID" value="NZ_JAMLJM010000002.1"/>
</dbReference>
<keyword evidence="4" id="KW-1185">Reference proteome</keyword>
<dbReference type="Pfam" id="PF02470">
    <property type="entry name" value="MlaD"/>
    <property type="match status" value="1"/>
</dbReference>
<comment type="caution">
    <text evidence="3">The sequence shown here is derived from an EMBL/GenBank/DDBJ whole genome shotgun (WGS) entry which is preliminary data.</text>
</comment>
<reference evidence="3 4" key="1">
    <citation type="submission" date="2022-05" db="EMBL/GenBank/DDBJ databases">
        <title>Flavobacterium sp., isolated from activated sludge.</title>
        <authorList>
            <person name="Ran Q."/>
        </authorList>
    </citation>
    <scope>NUCLEOTIDE SEQUENCE [LARGE SCALE GENOMIC DNA]</scope>
    <source>
        <strain evidence="3 4">HXWNR70</strain>
    </source>
</reference>
<feature type="domain" description="Mce/MlaD" evidence="2">
    <location>
        <begin position="39"/>
        <end position="117"/>
    </location>
</feature>
<keyword evidence="1" id="KW-0812">Transmembrane</keyword>
<dbReference type="Proteomes" id="UP001317191">
    <property type="component" value="Unassembled WGS sequence"/>
</dbReference>
<feature type="transmembrane region" description="Helical" evidence="1">
    <location>
        <begin position="12"/>
        <end position="30"/>
    </location>
</feature>
<evidence type="ECO:0000313" key="4">
    <source>
        <dbReference type="Proteomes" id="UP001317191"/>
    </source>
</evidence>
<gene>
    <name evidence="3" type="ORF">NAT50_04825</name>
</gene>
<dbReference type="InterPro" id="IPR003399">
    <property type="entry name" value="Mce/MlaD"/>
</dbReference>
<dbReference type="EMBL" id="JAMLJM010000002">
    <property type="protein sequence ID" value="MCL9808678.1"/>
    <property type="molecule type" value="Genomic_DNA"/>
</dbReference>
<proteinExistence type="predicted"/>
<accession>A0ABT0TP68</accession>
<evidence type="ECO:0000256" key="1">
    <source>
        <dbReference type="SAM" id="Phobius"/>
    </source>
</evidence>
<dbReference type="PANTHER" id="PTHR33371:SF4">
    <property type="entry name" value="INTERMEMBRANE PHOSPHOLIPID TRANSPORT SYSTEM BINDING PROTEIN MLAD"/>
    <property type="match status" value="1"/>
</dbReference>
<dbReference type="PANTHER" id="PTHR33371">
    <property type="entry name" value="INTERMEMBRANE PHOSPHOLIPID TRANSPORT SYSTEM BINDING PROTEIN MLAD-RELATED"/>
    <property type="match status" value="1"/>
</dbReference>
<dbReference type="InterPro" id="IPR052336">
    <property type="entry name" value="MlaD_Phospholipid_Transporter"/>
</dbReference>
<protein>
    <submittedName>
        <fullName evidence="3">MlaD family protein</fullName>
    </submittedName>
</protein>
<evidence type="ECO:0000313" key="3">
    <source>
        <dbReference type="EMBL" id="MCL9808678.1"/>
    </source>
</evidence>
<name>A0ABT0TP68_9FLAO</name>
<organism evidence="3 4">
    <name type="scientific">Flavobacterium luminosum</name>
    <dbReference type="NCBI Taxonomy" id="2949086"/>
    <lineage>
        <taxon>Bacteria</taxon>
        <taxon>Pseudomonadati</taxon>
        <taxon>Bacteroidota</taxon>
        <taxon>Flavobacteriia</taxon>
        <taxon>Flavobacteriales</taxon>
        <taxon>Flavobacteriaceae</taxon>
        <taxon>Flavobacterium</taxon>
    </lineage>
</organism>